<evidence type="ECO:0000256" key="11">
    <source>
        <dbReference type="PIRSR" id="PIRSR639901-2"/>
    </source>
</evidence>
<dbReference type="NCBIfam" id="NF004388">
    <property type="entry name" value="PRK05749.1-4"/>
    <property type="match status" value="1"/>
</dbReference>
<evidence type="ECO:0000256" key="10">
    <source>
        <dbReference type="PIRSR" id="PIRSR639901-1"/>
    </source>
</evidence>
<keyword evidence="7" id="KW-0735">Signal-anchor</keyword>
<keyword evidence="12" id="KW-0812">Transmembrane</keyword>
<comment type="function">
    <text evidence="12">Involved in lipopolysaccharide (LPS) biosynthesis. Catalyzes the transfer of 3-deoxy-D-manno-octulosonate (Kdo) residue(s) from CMP-Kdo to lipid IV(A), the tetraacyldisaccharide-1,4'-bisphosphate precursor of lipid A.</text>
</comment>
<evidence type="ECO:0000256" key="2">
    <source>
        <dbReference type="ARBA" id="ARBA00004713"/>
    </source>
</evidence>
<keyword evidence="12" id="KW-0448">Lipopolysaccharide biosynthesis</keyword>
<evidence type="ECO:0000256" key="3">
    <source>
        <dbReference type="ARBA" id="ARBA00006380"/>
    </source>
</evidence>
<dbReference type="GO" id="GO:0009245">
    <property type="term" value="P:lipid A biosynthetic process"/>
    <property type="evidence" value="ECO:0007669"/>
    <property type="project" value="TreeGrafter"/>
</dbReference>
<evidence type="ECO:0000259" key="13">
    <source>
        <dbReference type="Pfam" id="PF04413"/>
    </source>
</evidence>
<comment type="subcellular location">
    <subcellularLocation>
        <location evidence="1">Cell inner membrane</location>
        <topology evidence="1">Single-pass membrane protein</topology>
        <orientation evidence="1">Cytoplasmic side</orientation>
    </subcellularLocation>
    <subcellularLocation>
        <location evidence="12">Cell membrane</location>
    </subcellularLocation>
</comment>
<keyword evidence="6 12" id="KW-0808">Transferase</keyword>
<dbReference type="PANTHER" id="PTHR42755">
    <property type="entry name" value="3-DEOXY-MANNO-OCTULOSONATE CYTIDYLYLTRANSFERASE"/>
    <property type="match status" value="1"/>
</dbReference>
<dbReference type="SUPFAM" id="SSF53756">
    <property type="entry name" value="UDP-Glycosyltransferase/glycogen phosphorylase"/>
    <property type="match status" value="1"/>
</dbReference>
<feature type="transmembrane region" description="Helical" evidence="12">
    <location>
        <begin position="6"/>
        <end position="23"/>
    </location>
</feature>
<dbReference type="AlphaFoldDB" id="A0A7X1U6U7"/>
<evidence type="ECO:0000313" key="15">
    <source>
        <dbReference type="Proteomes" id="UP000486534"/>
    </source>
</evidence>
<dbReference type="GO" id="GO:0009244">
    <property type="term" value="P:lipopolysaccharide core region biosynthetic process"/>
    <property type="evidence" value="ECO:0007669"/>
    <property type="project" value="UniProtKB-UniRule"/>
</dbReference>
<dbReference type="UniPathway" id="UPA00958"/>
<dbReference type="EC" id="2.4.99.12" evidence="4 12"/>
<comment type="pathway">
    <text evidence="2 12">Bacterial outer membrane biogenesis; LPS core biosynthesis.</text>
</comment>
<evidence type="ECO:0000256" key="7">
    <source>
        <dbReference type="ARBA" id="ARBA00022968"/>
    </source>
</evidence>
<feature type="site" description="Transition state stabilizer" evidence="11">
    <location>
        <position position="132"/>
    </location>
</feature>
<keyword evidence="12" id="KW-0472">Membrane</keyword>
<dbReference type="InterPro" id="IPR039901">
    <property type="entry name" value="Kdotransferase"/>
</dbReference>
<dbReference type="InterPro" id="IPR038107">
    <property type="entry name" value="Glycos_transf_N_sf"/>
</dbReference>
<evidence type="ECO:0000256" key="1">
    <source>
        <dbReference type="ARBA" id="ARBA00004388"/>
    </source>
</evidence>
<evidence type="ECO:0000256" key="4">
    <source>
        <dbReference type="ARBA" id="ARBA00012621"/>
    </source>
</evidence>
<dbReference type="Proteomes" id="UP000486534">
    <property type="component" value="Unassembled WGS sequence"/>
</dbReference>
<dbReference type="InterPro" id="IPR007507">
    <property type="entry name" value="Glycos_transf_N"/>
</dbReference>
<feature type="site" description="Transition state stabilizer" evidence="11">
    <location>
        <position position="210"/>
    </location>
</feature>
<gene>
    <name evidence="14" type="ORF">GDH07_23895</name>
</gene>
<protein>
    <recommendedName>
        <fullName evidence="5 12">3-deoxy-D-manno-octulosonic acid transferase</fullName>
        <shortName evidence="12">Kdo transferase</shortName>
        <ecNumber evidence="4 12">2.4.99.12</ecNumber>
    </recommendedName>
    <alternativeName>
        <fullName evidence="8 12">Lipid IV(A) 3-deoxy-D-manno-octulosonic acid transferase</fullName>
    </alternativeName>
</protein>
<comment type="caution">
    <text evidence="14">The sequence shown here is derived from an EMBL/GenBank/DDBJ whole genome shotgun (WGS) entry which is preliminary data.</text>
</comment>
<dbReference type="GO" id="GO:0005886">
    <property type="term" value="C:plasma membrane"/>
    <property type="evidence" value="ECO:0007669"/>
    <property type="project" value="UniProtKB-SubCell"/>
</dbReference>
<proteinExistence type="inferred from homology"/>
<feature type="domain" description="3-deoxy-D-manno-octulosonic-acid transferase N-terminal" evidence="13">
    <location>
        <begin position="34"/>
        <end position="212"/>
    </location>
</feature>
<dbReference type="RefSeq" id="WP_152899095.1">
    <property type="nucleotide sequence ID" value="NZ_WHUV01000004.1"/>
</dbReference>
<comment type="catalytic activity">
    <reaction evidence="9 12">
        <text>lipid IVA (E. coli) + CMP-3-deoxy-beta-D-manno-octulosonate = alpha-Kdo-(2-&gt;6)-lipid IVA (E. coli) + CMP + H(+)</text>
        <dbReference type="Rhea" id="RHEA:28066"/>
        <dbReference type="ChEBI" id="CHEBI:15378"/>
        <dbReference type="ChEBI" id="CHEBI:58603"/>
        <dbReference type="ChEBI" id="CHEBI:60364"/>
        <dbReference type="ChEBI" id="CHEBI:60377"/>
        <dbReference type="ChEBI" id="CHEBI:85987"/>
        <dbReference type="EC" id="2.4.99.12"/>
    </reaction>
</comment>
<dbReference type="GO" id="GO:0043842">
    <property type="term" value="F:Kdo transferase activity"/>
    <property type="evidence" value="ECO:0007669"/>
    <property type="project" value="UniProtKB-EC"/>
</dbReference>
<comment type="similarity">
    <text evidence="3">Belongs to the glycosyltransferase group 1 family. Glycosyltransferase 30 subfamily.</text>
</comment>
<dbReference type="Gene3D" id="3.40.50.11720">
    <property type="entry name" value="3-Deoxy-D-manno-octulosonic-acid transferase, N-terminal domain"/>
    <property type="match status" value="1"/>
</dbReference>
<sequence>MNRTLYTALFYLGLPLVAIRLWLRSRKAPAYAKRIGERFSLGLPAMQPGGIWVHAVSVGESIAAAPMIRGLLTRHPQLPITVTCMTPTGSERIRALFADEPRIQHCYLPYDLPCAAARFLERVQPRLAVIMETELWPNHIDQCARRGIPVALANARLSARSAKGYGRFAGLTAPMLAQMSLFAVQTRAEAERFRQLGARAETVQVTGSIKFDLNIDPQLPERAAELRRQWQAMERPVWIAASTHEGEDAVVLEAHRQLLASYPNALLILVPRHPERFDSVFELCRQQELATVRRSSGELVTPATSVLLGDTMGELLFLYALADSAFVGGSLVANGGHNLLEPAALAKPVISGPHLFNFLEIAAMLREAGALQEVDDAQGLAVAVQSLFELPQDARKMGEAGLAVMRANQGALQRLLDGLDRLLQQRP</sequence>
<dbReference type="FunFam" id="3.40.50.2000:FF:000032">
    <property type="entry name" value="3-deoxy-D-manno-octulosonic acid transferase"/>
    <property type="match status" value="1"/>
</dbReference>
<evidence type="ECO:0000256" key="6">
    <source>
        <dbReference type="ARBA" id="ARBA00022679"/>
    </source>
</evidence>
<evidence type="ECO:0000256" key="9">
    <source>
        <dbReference type="ARBA" id="ARBA00049183"/>
    </source>
</evidence>
<dbReference type="EMBL" id="WHUV01000004">
    <property type="protein sequence ID" value="MQA56371.1"/>
    <property type="molecule type" value="Genomic_DNA"/>
</dbReference>
<dbReference type="Gene3D" id="3.40.50.2000">
    <property type="entry name" value="Glycogen Phosphorylase B"/>
    <property type="match status" value="1"/>
</dbReference>
<dbReference type="Pfam" id="PF04413">
    <property type="entry name" value="Glycos_transf_N"/>
    <property type="match status" value="1"/>
</dbReference>
<dbReference type="PANTHER" id="PTHR42755:SF1">
    <property type="entry name" value="3-DEOXY-D-MANNO-OCTULOSONIC ACID TRANSFERASE, MITOCHONDRIAL-RELATED"/>
    <property type="match status" value="1"/>
</dbReference>
<keyword evidence="12" id="KW-1133">Transmembrane helix</keyword>
<keyword evidence="12" id="KW-1003">Cell membrane</keyword>
<feature type="active site" description="Proton acceptor" evidence="10">
    <location>
        <position position="60"/>
    </location>
</feature>
<name>A0A7X1U6U7_9PSED</name>
<evidence type="ECO:0000256" key="12">
    <source>
        <dbReference type="RuleBase" id="RU365103"/>
    </source>
</evidence>
<evidence type="ECO:0000313" key="14">
    <source>
        <dbReference type="EMBL" id="MQA56371.1"/>
    </source>
</evidence>
<evidence type="ECO:0000256" key="5">
    <source>
        <dbReference type="ARBA" id="ARBA00019077"/>
    </source>
</evidence>
<accession>A0A7X1U6U7</accession>
<reference evidence="14 15" key="1">
    <citation type="submission" date="2019-10" db="EMBL/GenBank/DDBJ databases">
        <title>Pseudomonas dajingensis sp. nov., isolated from the profound head ulcers of farmed Murray cod (Maccullochella peelii peelii).</title>
        <authorList>
            <person name="Liu Y."/>
        </authorList>
    </citation>
    <scope>NUCLEOTIDE SEQUENCE [LARGE SCALE GENOMIC DNA]</scope>
    <source>
        <strain evidence="14 15">MC042</strain>
    </source>
</reference>
<dbReference type="FunFam" id="3.40.50.11720:FF:000001">
    <property type="entry name" value="3-deoxy-D-manno-octulosonic acid transferase"/>
    <property type="match status" value="1"/>
</dbReference>
<organism evidence="14 15">
    <name type="scientific">Pseudomonas piscis</name>
    <dbReference type="NCBI Taxonomy" id="2614538"/>
    <lineage>
        <taxon>Bacteria</taxon>
        <taxon>Pseudomonadati</taxon>
        <taxon>Pseudomonadota</taxon>
        <taxon>Gammaproteobacteria</taxon>
        <taxon>Pseudomonadales</taxon>
        <taxon>Pseudomonadaceae</taxon>
        <taxon>Pseudomonas</taxon>
    </lineage>
</organism>
<evidence type="ECO:0000256" key="8">
    <source>
        <dbReference type="ARBA" id="ARBA00031445"/>
    </source>
</evidence>